<feature type="compositionally biased region" description="Gly residues" evidence="1">
    <location>
        <begin position="79"/>
        <end position="88"/>
    </location>
</feature>
<keyword evidence="2" id="KW-0472">Membrane</keyword>
<keyword evidence="2" id="KW-1133">Transmembrane helix</keyword>
<keyword evidence="2" id="KW-0812">Transmembrane</keyword>
<protein>
    <recommendedName>
        <fullName evidence="3">SMODS and SLOG-associating 2TM effector domain-containing protein</fullName>
    </recommendedName>
</protein>
<organism evidence="4 5">
    <name type="scientific">Diplogelasinospora grovesii</name>
    <dbReference type="NCBI Taxonomy" id="303347"/>
    <lineage>
        <taxon>Eukaryota</taxon>
        <taxon>Fungi</taxon>
        <taxon>Dikarya</taxon>
        <taxon>Ascomycota</taxon>
        <taxon>Pezizomycotina</taxon>
        <taxon>Sordariomycetes</taxon>
        <taxon>Sordariomycetidae</taxon>
        <taxon>Sordariales</taxon>
        <taxon>Diplogelasinosporaceae</taxon>
        <taxon>Diplogelasinospora</taxon>
    </lineage>
</organism>
<evidence type="ECO:0000313" key="4">
    <source>
        <dbReference type="EMBL" id="KAK3936282.1"/>
    </source>
</evidence>
<dbReference type="AlphaFoldDB" id="A0AAN6N2N1"/>
<reference evidence="5" key="1">
    <citation type="journal article" date="2023" name="Mol. Phylogenet. Evol.">
        <title>Genome-scale phylogeny and comparative genomics of the fungal order Sordariales.</title>
        <authorList>
            <person name="Hensen N."/>
            <person name="Bonometti L."/>
            <person name="Westerberg I."/>
            <person name="Brannstrom I.O."/>
            <person name="Guillou S."/>
            <person name="Cros-Aarteil S."/>
            <person name="Calhoun S."/>
            <person name="Haridas S."/>
            <person name="Kuo A."/>
            <person name="Mondo S."/>
            <person name="Pangilinan J."/>
            <person name="Riley R."/>
            <person name="LaButti K."/>
            <person name="Andreopoulos B."/>
            <person name="Lipzen A."/>
            <person name="Chen C."/>
            <person name="Yan M."/>
            <person name="Daum C."/>
            <person name="Ng V."/>
            <person name="Clum A."/>
            <person name="Steindorff A."/>
            <person name="Ohm R.A."/>
            <person name="Martin F."/>
            <person name="Silar P."/>
            <person name="Natvig D.O."/>
            <person name="Lalanne C."/>
            <person name="Gautier V."/>
            <person name="Ament-Velasquez S.L."/>
            <person name="Kruys A."/>
            <person name="Hutchinson M.I."/>
            <person name="Powell A.J."/>
            <person name="Barry K."/>
            <person name="Miller A.N."/>
            <person name="Grigoriev I.V."/>
            <person name="Debuchy R."/>
            <person name="Gladieux P."/>
            <person name="Hiltunen Thoren M."/>
            <person name="Johannesson H."/>
        </authorList>
    </citation>
    <scope>NUCLEOTIDE SEQUENCE [LARGE SCALE GENOMIC DNA]</scope>
    <source>
        <strain evidence="5">CBS 340.73</strain>
    </source>
</reference>
<comment type="caution">
    <text evidence="4">The sequence shown here is derived from an EMBL/GenBank/DDBJ whole genome shotgun (WGS) entry which is preliminary data.</text>
</comment>
<dbReference type="PANTHER" id="PTHR38793">
    <property type="entry name" value="SLATT_FUNGAL DOMAIN-CONTAINING PROTEIN-RELATED"/>
    <property type="match status" value="1"/>
</dbReference>
<feature type="domain" description="SMODS and SLOG-associating 2TM effector" evidence="3">
    <location>
        <begin position="167"/>
        <end position="284"/>
    </location>
</feature>
<feature type="compositionally biased region" description="Low complexity" evidence="1">
    <location>
        <begin position="47"/>
        <end position="64"/>
    </location>
</feature>
<feature type="region of interest" description="Disordered" evidence="1">
    <location>
        <begin position="1"/>
        <end position="102"/>
    </location>
</feature>
<dbReference type="EMBL" id="MU853889">
    <property type="protein sequence ID" value="KAK3936282.1"/>
    <property type="molecule type" value="Genomic_DNA"/>
</dbReference>
<dbReference type="InterPro" id="IPR041622">
    <property type="entry name" value="SLATT_fungi"/>
</dbReference>
<evidence type="ECO:0000313" key="5">
    <source>
        <dbReference type="Proteomes" id="UP001303473"/>
    </source>
</evidence>
<accession>A0AAN6N2N1</accession>
<evidence type="ECO:0000259" key="3">
    <source>
        <dbReference type="Pfam" id="PF18142"/>
    </source>
</evidence>
<name>A0AAN6N2N1_9PEZI</name>
<feature type="transmembrane region" description="Helical" evidence="2">
    <location>
        <begin position="211"/>
        <end position="230"/>
    </location>
</feature>
<proteinExistence type="predicted"/>
<dbReference type="PANTHER" id="PTHR38793:SF1">
    <property type="entry name" value="SMODS AND SLOG-ASSOCIATING 2TM EFFECTOR DOMAIN-CONTAINING PROTEIN"/>
    <property type="match status" value="1"/>
</dbReference>
<dbReference type="NCBIfam" id="NF033635">
    <property type="entry name" value="SLATT_fungal"/>
    <property type="match status" value="1"/>
</dbReference>
<sequence>MATNMGDAPTNHASLPPQPRASANPHHSESDTLFYPTERQSSIPLRNPASQTTNSNNNNHNNPDSSDEKPSPPVQPSSSGGGGNGNGNGFRPKSSFPPGFPSLPGFPSNYGSNSHHVSHRFLTPAEWARVAHGIGAIRENEDSHSVVHPTSFFWPPRGLPDGLYKDVVSQRTKYFYSYHILSLMRWTLMIWQLLLGAILTALGSVKLADGTAITILAAVNTIDAGLLGLMHNSGLPDRYRLNKVEFDKVEDHLKELLDSGIVQHGQTVDDVLSDCFQRYQNAKSTVLANMPENYTVSQAPNKERPLIVCPGPQVHGYEGYNKED</sequence>
<evidence type="ECO:0000256" key="2">
    <source>
        <dbReference type="SAM" id="Phobius"/>
    </source>
</evidence>
<feature type="transmembrane region" description="Helical" evidence="2">
    <location>
        <begin position="183"/>
        <end position="205"/>
    </location>
</feature>
<dbReference type="Proteomes" id="UP001303473">
    <property type="component" value="Unassembled WGS sequence"/>
</dbReference>
<dbReference type="Pfam" id="PF18142">
    <property type="entry name" value="SLATT_fungal"/>
    <property type="match status" value="1"/>
</dbReference>
<keyword evidence="5" id="KW-1185">Reference proteome</keyword>
<gene>
    <name evidence="4" type="ORF">QBC46DRAFT_32926</name>
</gene>
<feature type="compositionally biased region" description="Low complexity" evidence="1">
    <location>
        <begin position="89"/>
        <end position="102"/>
    </location>
</feature>
<evidence type="ECO:0000256" key="1">
    <source>
        <dbReference type="SAM" id="MobiDB-lite"/>
    </source>
</evidence>